<dbReference type="Gene3D" id="3.10.50.40">
    <property type="match status" value="1"/>
</dbReference>
<accession>A0ABP3V1J3</accession>
<evidence type="ECO:0000313" key="3">
    <source>
        <dbReference type="EMBL" id="GAA0744899.1"/>
    </source>
</evidence>
<reference evidence="4" key="1">
    <citation type="journal article" date="2019" name="Int. J. Syst. Evol. Microbiol.">
        <title>The Global Catalogue of Microorganisms (GCM) 10K type strain sequencing project: providing services to taxonomists for standard genome sequencing and annotation.</title>
        <authorList>
            <consortium name="The Broad Institute Genomics Platform"/>
            <consortium name="The Broad Institute Genome Sequencing Center for Infectious Disease"/>
            <person name="Wu L."/>
            <person name="Ma J."/>
        </authorList>
    </citation>
    <scope>NUCLEOTIDE SEQUENCE [LARGE SCALE GENOMIC DNA]</scope>
    <source>
        <strain evidence="4">JCM 15976</strain>
    </source>
</reference>
<comment type="caution">
    <text evidence="3">The sequence shown here is derived from an EMBL/GenBank/DDBJ whole genome shotgun (WGS) entry which is preliminary data.</text>
</comment>
<keyword evidence="4" id="KW-1185">Reference proteome</keyword>
<dbReference type="PANTHER" id="PTHR43629">
    <property type="entry name" value="PEPTIDYL-PROLYL CIS-TRANS ISOMERASE"/>
    <property type="match status" value="1"/>
</dbReference>
<keyword evidence="1" id="KW-0413">Isomerase</keyword>
<dbReference type="InterPro" id="IPR052204">
    <property type="entry name" value="PpiC/parvulin_rotamase"/>
</dbReference>
<sequence>MTKNLLCIAFGFFTMIAVSQNSIEKKLDSIEDETLATKFIESNKALKGKIITFNKEKHNTRLAKDLFKLKKGGKKVYKNEMDKTHYKVIEKQEIPYYRVSYIFLDGNEKSMEDIDDLRADIISKYNEGYRFKDLAKHYSMDDSAKRGGDLGWFTQGDMFPEFEDQVINGKHSVNDIFSVDVPTQNAYYVVVKTHDTKLIEEIKVLKITEPTY</sequence>
<evidence type="ECO:0000256" key="1">
    <source>
        <dbReference type="PROSITE-ProRule" id="PRU00278"/>
    </source>
</evidence>
<keyword evidence="1" id="KW-0697">Rotamase</keyword>
<name>A0ABP3V1J3_9FLAO</name>
<dbReference type="RefSeq" id="WP_343797857.1">
    <property type="nucleotide sequence ID" value="NZ_BAAAGF010000003.1"/>
</dbReference>
<evidence type="ECO:0000313" key="4">
    <source>
        <dbReference type="Proteomes" id="UP001500736"/>
    </source>
</evidence>
<organism evidence="3 4">
    <name type="scientific">Gaetbulibacter jejuensis</name>
    <dbReference type="NCBI Taxonomy" id="584607"/>
    <lineage>
        <taxon>Bacteria</taxon>
        <taxon>Pseudomonadati</taxon>
        <taxon>Bacteroidota</taxon>
        <taxon>Flavobacteriia</taxon>
        <taxon>Flavobacteriales</taxon>
        <taxon>Flavobacteriaceae</taxon>
        <taxon>Gaetbulibacter</taxon>
    </lineage>
</organism>
<gene>
    <name evidence="3" type="ORF">GCM10009431_19380</name>
</gene>
<dbReference type="Proteomes" id="UP001500736">
    <property type="component" value="Unassembled WGS sequence"/>
</dbReference>
<dbReference type="InterPro" id="IPR046357">
    <property type="entry name" value="PPIase_dom_sf"/>
</dbReference>
<dbReference type="EMBL" id="BAAAGF010000003">
    <property type="protein sequence ID" value="GAA0744899.1"/>
    <property type="molecule type" value="Genomic_DNA"/>
</dbReference>
<dbReference type="SUPFAM" id="SSF54534">
    <property type="entry name" value="FKBP-like"/>
    <property type="match status" value="1"/>
</dbReference>
<dbReference type="InterPro" id="IPR000297">
    <property type="entry name" value="PPIase_PpiC"/>
</dbReference>
<evidence type="ECO:0000259" key="2">
    <source>
        <dbReference type="PROSITE" id="PS50198"/>
    </source>
</evidence>
<protein>
    <recommendedName>
        <fullName evidence="2">PpiC domain-containing protein</fullName>
    </recommendedName>
</protein>
<dbReference type="Pfam" id="PF13616">
    <property type="entry name" value="Rotamase_3"/>
    <property type="match status" value="1"/>
</dbReference>
<feature type="domain" description="PpiC" evidence="2">
    <location>
        <begin position="94"/>
        <end position="194"/>
    </location>
</feature>
<dbReference type="PANTHER" id="PTHR43629:SF2">
    <property type="entry name" value="RHODANESE-LIKE_PPIC DOMAIN-CONTAINING PROTEIN 12, CHLOROPLASTIC"/>
    <property type="match status" value="1"/>
</dbReference>
<proteinExistence type="predicted"/>
<dbReference type="PROSITE" id="PS50198">
    <property type="entry name" value="PPIC_PPIASE_2"/>
    <property type="match status" value="1"/>
</dbReference>